<organism evidence="1 6">
    <name type="scientific">Anaerotruncus colihominis</name>
    <dbReference type="NCBI Taxonomy" id="169435"/>
    <lineage>
        <taxon>Bacteria</taxon>
        <taxon>Bacillati</taxon>
        <taxon>Bacillota</taxon>
        <taxon>Clostridia</taxon>
        <taxon>Eubacteriales</taxon>
        <taxon>Oscillospiraceae</taxon>
        <taxon>Anaerotruncus</taxon>
    </lineage>
</organism>
<dbReference type="RefSeq" id="WP_006874538.1">
    <property type="nucleotide sequence ID" value="NZ_CABIWA010000002.1"/>
</dbReference>
<reference evidence="7" key="2">
    <citation type="submission" date="2017-04" db="EMBL/GenBank/DDBJ databases">
        <title>Function of individual gut microbiota members based on whole genome sequencing of pure cultures obtained from chicken caecum.</title>
        <authorList>
            <person name="Medvecky M."/>
            <person name="Cejkova D."/>
            <person name="Polansky O."/>
            <person name="Karasova D."/>
            <person name="Kubasova T."/>
            <person name="Cizek A."/>
            <person name="Rychlik I."/>
        </authorList>
    </citation>
    <scope>NUCLEOTIDE SEQUENCE [LARGE SCALE GENOMIC DNA]</scope>
    <source>
        <strain evidence="7">An175</strain>
    </source>
</reference>
<dbReference type="EMBL" id="VIQT01000003">
    <property type="protein sequence ID" value="NDO37871.1"/>
    <property type="molecule type" value="Genomic_DNA"/>
</dbReference>
<dbReference type="GeneID" id="72464334"/>
<dbReference type="PANTHER" id="PTHR38009:SF1">
    <property type="entry name" value="CONSERVED HYPOTHETICAL PHAGE TAIL PROTEIN"/>
    <property type="match status" value="1"/>
</dbReference>
<protein>
    <submittedName>
        <fullName evidence="1">Conserved hypothetical phage tail region protein</fullName>
    </submittedName>
    <submittedName>
        <fullName evidence="2">Phage tail protein</fullName>
    </submittedName>
</protein>
<accession>A0A174LDX8</accession>
<dbReference type="InterPro" id="IPR011747">
    <property type="entry name" value="CHP02241"/>
</dbReference>
<reference evidence="1 6" key="1">
    <citation type="submission" date="2015-09" db="EMBL/GenBank/DDBJ databases">
        <authorList>
            <consortium name="Pathogen Informatics"/>
        </authorList>
    </citation>
    <scope>NUCLEOTIDE SEQUENCE [LARGE SCALE GENOMIC DNA]</scope>
    <source>
        <strain evidence="1 6">2789STDY5834939</strain>
    </source>
</reference>
<dbReference type="Proteomes" id="UP000462501">
    <property type="component" value="Unassembled WGS sequence"/>
</dbReference>
<evidence type="ECO:0000313" key="1">
    <source>
        <dbReference type="EMBL" id="CUP21131.1"/>
    </source>
</evidence>
<sequence>MADSTIRYPYRTFRYTVEIDGIARGGFSEVSGFDLNVDVVEYREGDDLRNTPRKLPGLTKYGNITFKWGVVGDMEMLDWLYTVASSDQAPPTGVERKNITVTLIDDTGADGPQWTIINAWPVRYSIPDLNALGSEVAIESIEICHEGLTRVSSGDAGTPSAV</sequence>
<evidence type="ECO:0000313" key="5">
    <source>
        <dbReference type="EMBL" id="RGE68859.1"/>
    </source>
</evidence>
<dbReference type="PANTHER" id="PTHR38009">
    <property type="entry name" value="CONSERVED HYPOTHETICAL PHAGE TAIL PROTEIN"/>
    <property type="match status" value="1"/>
</dbReference>
<gene>
    <name evidence="4" type="ORF">B5F11_05860</name>
    <name evidence="2" type="ORF">D3Z39_05250</name>
    <name evidence="5" type="ORF">DXC40_06080</name>
    <name evidence="1" type="ORF">ERS852551_00101</name>
    <name evidence="3" type="ORF">FMM72_01205</name>
</gene>
<dbReference type="InterPro" id="IPR010667">
    <property type="entry name" value="Phage_T4_Gp19"/>
</dbReference>
<proteinExistence type="predicted"/>
<reference evidence="3 10" key="6">
    <citation type="submission" date="2019-06" db="EMBL/GenBank/DDBJ databases">
        <title>Draft genome sequences of 15 bacterial species constituting the stable defined intestinal microbiota of the GM15 gnotobiotic mouse model.</title>
        <authorList>
            <person name="Elie C."/>
            <person name="Mathieu A."/>
            <person name="Saliou A."/>
            <person name="Darnaud M."/>
            <person name="Leulier F."/>
            <person name="Tamellini A."/>
        </authorList>
    </citation>
    <scope>NUCLEOTIDE SEQUENCE [LARGE SCALE GENOMIC DNA]</scope>
    <source>
        <strain evidence="3 10">JM4-15</strain>
    </source>
</reference>
<dbReference type="OrthoDB" id="73314at2"/>
<dbReference type="NCBIfam" id="TIGR02241">
    <property type="entry name" value="conserved hypothetical phage tail region protein"/>
    <property type="match status" value="1"/>
</dbReference>
<evidence type="ECO:0000313" key="2">
    <source>
        <dbReference type="EMBL" id="NBI78282.1"/>
    </source>
</evidence>
<reference evidence="5 8" key="4">
    <citation type="submission" date="2018-08" db="EMBL/GenBank/DDBJ databases">
        <title>A genome reference for cultivated species of the human gut microbiota.</title>
        <authorList>
            <person name="Zou Y."/>
            <person name="Xue W."/>
            <person name="Luo G."/>
        </authorList>
    </citation>
    <scope>NUCLEOTIDE SEQUENCE [LARGE SCALE GENOMIC DNA]</scope>
    <source>
        <strain evidence="5 8">TF05-12AC</strain>
    </source>
</reference>
<dbReference type="GO" id="GO:0005198">
    <property type="term" value="F:structural molecule activity"/>
    <property type="evidence" value="ECO:0007669"/>
    <property type="project" value="InterPro"/>
</dbReference>
<dbReference type="EMBL" id="CZBE01000001">
    <property type="protein sequence ID" value="CUP21131.1"/>
    <property type="molecule type" value="Genomic_DNA"/>
</dbReference>
<dbReference type="EMBL" id="QXWZ01000006">
    <property type="protein sequence ID" value="NBI78282.1"/>
    <property type="molecule type" value="Genomic_DNA"/>
</dbReference>
<dbReference type="Proteomes" id="UP000260828">
    <property type="component" value="Unassembled WGS sequence"/>
</dbReference>
<dbReference type="AlphaFoldDB" id="A0A174LDX8"/>
<evidence type="ECO:0000313" key="7">
    <source>
        <dbReference type="Proteomes" id="UP000196386"/>
    </source>
</evidence>
<evidence type="ECO:0000313" key="10">
    <source>
        <dbReference type="Proteomes" id="UP000462501"/>
    </source>
</evidence>
<evidence type="ECO:0000313" key="4">
    <source>
        <dbReference type="EMBL" id="OUP70162.1"/>
    </source>
</evidence>
<reference evidence="4" key="3">
    <citation type="journal article" date="2018" name="BMC Genomics">
        <title>Whole genome sequencing and function prediction of 133 gut anaerobes isolated from chicken caecum in pure cultures.</title>
        <authorList>
            <person name="Medvecky M."/>
            <person name="Cejkova D."/>
            <person name="Polansky O."/>
            <person name="Karasova D."/>
            <person name="Kubasova T."/>
            <person name="Cizek A."/>
            <person name="Rychlik I."/>
        </authorList>
    </citation>
    <scope>NUCLEOTIDE SEQUENCE</scope>
    <source>
        <strain evidence="4">An175</strain>
    </source>
</reference>
<dbReference type="Pfam" id="PF06841">
    <property type="entry name" value="Phage_T4_gp19"/>
    <property type="match status" value="1"/>
</dbReference>
<evidence type="ECO:0000313" key="8">
    <source>
        <dbReference type="Proteomes" id="UP000260828"/>
    </source>
</evidence>
<evidence type="ECO:0000313" key="3">
    <source>
        <dbReference type="EMBL" id="NDO37871.1"/>
    </source>
</evidence>
<dbReference type="Proteomes" id="UP000095765">
    <property type="component" value="Unassembled WGS sequence"/>
</dbReference>
<dbReference type="Proteomes" id="UP000196386">
    <property type="component" value="Unassembled WGS sequence"/>
</dbReference>
<evidence type="ECO:0000313" key="9">
    <source>
        <dbReference type="Proteomes" id="UP000446348"/>
    </source>
</evidence>
<dbReference type="Proteomes" id="UP000446348">
    <property type="component" value="Unassembled WGS sequence"/>
</dbReference>
<evidence type="ECO:0000313" key="6">
    <source>
        <dbReference type="Proteomes" id="UP000095765"/>
    </source>
</evidence>
<dbReference type="EMBL" id="QVME01000002">
    <property type="protein sequence ID" value="RGE68859.1"/>
    <property type="molecule type" value="Genomic_DNA"/>
</dbReference>
<reference evidence="2 9" key="5">
    <citation type="submission" date="2018-08" db="EMBL/GenBank/DDBJ databases">
        <title>Murine metabolic-syndrome-specific gut microbial biobank.</title>
        <authorList>
            <person name="Liu C."/>
        </authorList>
    </citation>
    <scope>NUCLEOTIDE SEQUENCE [LARGE SCALE GENOMIC DNA]</scope>
    <source>
        <strain evidence="2 9">X69</strain>
    </source>
</reference>
<dbReference type="EMBL" id="NFKP01000005">
    <property type="protein sequence ID" value="OUP70162.1"/>
    <property type="molecule type" value="Genomic_DNA"/>
</dbReference>
<name>A0A174LDX8_9FIRM</name>